<organism evidence="3 4">
    <name type="scientific">Mycobacterium paraterrae</name>
    <dbReference type="NCBI Taxonomy" id="577492"/>
    <lineage>
        <taxon>Bacteria</taxon>
        <taxon>Bacillati</taxon>
        <taxon>Actinomycetota</taxon>
        <taxon>Actinomycetes</taxon>
        <taxon>Mycobacteriales</taxon>
        <taxon>Mycobacteriaceae</taxon>
        <taxon>Mycobacterium</taxon>
    </lineage>
</organism>
<dbReference type="GO" id="GO:0016746">
    <property type="term" value="F:acyltransferase activity"/>
    <property type="evidence" value="ECO:0007669"/>
    <property type="project" value="UniProtKB-KW"/>
</dbReference>
<dbReference type="PANTHER" id="PTHR23028">
    <property type="entry name" value="ACETYLTRANSFERASE"/>
    <property type="match status" value="1"/>
</dbReference>
<dbReference type="PANTHER" id="PTHR23028:SF53">
    <property type="entry name" value="ACYL_TRANSF_3 DOMAIN-CONTAINING PROTEIN"/>
    <property type="match status" value="1"/>
</dbReference>
<evidence type="ECO:0000259" key="2">
    <source>
        <dbReference type="Pfam" id="PF01757"/>
    </source>
</evidence>
<evidence type="ECO:0000313" key="4">
    <source>
        <dbReference type="Proteomes" id="UP001055336"/>
    </source>
</evidence>
<evidence type="ECO:0000313" key="3">
    <source>
        <dbReference type="EMBL" id="UMB69030.1"/>
    </source>
</evidence>
<keyword evidence="1" id="KW-1133">Transmembrane helix</keyword>
<feature type="transmembrane region" description="Helical" evidence="1">
    <location>
        <begin position="322"/>
        <end position="345"/>
    </location>
</feature>
<keyword evidence="1" id="KW-0472">Membrane</keyword>
<gene>
    <name evidence="3" type="ORF">MKK62_22055</name>
</gene>
<protein>
    <submittedName>
        <fullName evidence="3">Acyltransferase</fullName>
    </submittedName>
</protein>
<keyword evidence="3" id="KW-0012">Acyltransferase</keyword>
<keyword evidence="3" id="KW-0808">Transferase</keyword>
<dbReference type="InterPro" id="IPR002656">
    <property type="entry name" value="Acyl_transf_3_dom"/>
</dbReference>
<keyword evidence="1" id="KW-0812">Transmembrane</keyword>
<sequence length="433" mass="48103">MIAAAATHFRKGCRPMASAPVVTTTDASPSRAAASPRAGVFAHNPSLDGLRAIAVLLVVIEHASVMLLARNSWLVFGRVGVGIFFVLSGYLITSLLLGEREHRGRISLRDFYIRRALRIWPLYYAVLLLQLIVLLHVDSLPWGEMWVSTDSSKYSAFGHVWWSYLIFAQNYFSDVRHYVTLGLGVYWSLAIEEQYYLVWPLILIALTSSRVRWRWAVPAFLLGAIALSFILRALTIEGHLRATGGGVEWMTHTNIFGLAVGSLLAWSRWDRIRHGGPARGGGGFGATLAWVTVAALVLSRTFPAVLAGWEIKLPYFDYYDPLLLSVATAAIIDYVAAGGAIWSPLRWWPMVHIGRVSYGMYLLHPLVLGVAVHVSSKENRSGWVALGVFLIATVGVATASYELFEKRILRLKRRFSHVPSRGTEPPPPLLQRT</sequence>
<dbReference type="Proteomes" id="UP001055336">
    <property type="component" value="Chromosome"/>
</dbReference>
<keyword evidence="4" id="KW-1185">Reference proteome</keyword>
<accession>A0ABY3VHY1</accession>
<name>A0ABY3VHY1_9MYCO</name>
<feature type="transmembrane region" description="Helical" evidence="1">
    <location>
        <begin position="75"/>
        <end position="98"/>
    </location>
</feature>
<feature type="transmembrane region" description="Helical" evidence="1">
    <location>
        <begin position="50"/>
        <end position="69"/>
    </location>
</feature>
<feature type="transmembrane region" description="Helical" evidence="1">
    <location>
        <begin position="119"/>
        <end position="137"/>
    </location>
</feature>
<proteinExistence type="predicted"/>
<reference evidence="3" key="1">
    <citation type="submission" date="2022-08" db="EMBL/GenBank/DDBJ databases">
        <title>Whole genome sequencing of non-tuberculosis mycobacteria type-strains.</title>
        <authorList>
            <person name="Igarashi Y."/>
            <person name="Osugi A."/>
            <person name="Mitarai S."/>
        </authorList>
    </citation>
    <scope>NUCLEOTIDE SEQUENCE</scope>
    <source>
        <strain evidence="3">DSM 45127</strain>
    </source>
</reference>
<dbReference type="EMBL" id="CP092488">
    <property type="protein sequence ID" value="UMB69030.1"/>
    <property type="molecule type" value="Genomic_DNA"/>
</dbReference>
<feature type="domain" description="Acyltransferase 3" evidence="2">
    <location>
        <begin position="45"/>
        <end position="400"/>
    </location>
</feature>
<feature type="transmembrane region" description="Helical" evidence="1">
    <location>
        <begin position="281"/>
        <end position="302"/>
    </location>
</feature>
<feature type="transmembrane region" description="Helical" evidence="1">
    <location>
        <begin position="185"/>
        <end position="206"/>
    </location>
</feature>
<evidence type="ECO:0000256" key="1">
    <source>
        <dbReference type="SAM" id="Phobius"/>
    </source>
</evidence>
<feature type="transmembrane region" description="Helical" evidence="1">
    <location>
        <begin position="357"/>
        <end position="376"/>
    </location>
</feature>
<feature type="transmembrane region" description="Helical" evidence="1">
    <location>
        <begin position="213"/>
        <end position="234"/>
    </location>
</feature>
<dbReference type="RefSeq" id="WP_240260762.1">
    <property type="nucleotide sequence ID" value="NZ_CP092488.2"/>
</dbReference>
<feature type="transmembrane region" description="Helical" evidence="1">
    <location>
        <begin position="249"/>
        <end position="269"/>
    </location>
</feature>
<dbReference type="Pfam" id="PF01757">
    <property type="entry name" value="Acyl_transf_3"/>
    <property type="match status" value="1"/>
</dbReference>
<dbReference type="InterPro" id="IPR050879">
    <property type="entry name" value="Acyltransferase_3"/>
</dbReference>
<feature type="transmembrane region" description="Helical" evidence="1">
    <location>
        <begin position="382"/>
        <end position="404"/>
    </location>
</feature>